<evidence type="ECO:0008006" key="3">
    <source>
        <dbReference type="Google" id="ProtNLM"/>
    </source>
</evidence>
<dbReference type="EMBL" id="BAAAOR010000023">
    <property type="protein sequence ID" value="GAA1520740.1"/>
    <property type="molecule type" value="Genomic_DNA"/>
</dbReference>
<gene>
    <name evidence="1" type="ORF">GCM10009788_25770</name>
</gene>
<dbReference type="Gene3D" id="2.80.10.50">
    <property type="match status" value="2"/>
</dbReference>
<evidence type="ECO:0000313" key="1">
    <source>
        <dbReference type="EMBL" id="GAA1520740.1"/>
    </source>
</evidence>
<keyword evidence="2" id="KW-1185">Reference proteome</keyword>
<organism evidence="1 2">
    <name type="scientific">Nocardioides humi</name>
    <dbReference type="NCBI Taxonomy" id="449461"/>
    <lineage>
        <taxon>Bacteria</taxon>
        <taxon>Bacillati</taxon>
        <taxon>Actinomycetota</taxon>
        <taxon>Actinomycetes</taxon>
        <taxon>Propionibacteriales</taxon>
        <taxon>Nocardioidaceae</taxon>
        <taxon>Nocardioides</taxon>
    </lineage>
</organism>
<dbReference type="SUPFAM" id="SSF63829">
    <property type="entry name" value="Calcium-dependent phosphotriesterase"/>
    <property type="match status" value="1"/>
</dbReference>
<evidence type="ECO:0000313" key="2">
    <source>
        <dbReference type="Proteomes" id="UP001500842"/>
    </source>
</evidence>
<dbReference type="Proteomes" id="UP001500842">
    <property type="component" value="Unassembled WGS sequence"/>
</dbReference>
<sequence>MAVAVAGLSPVAAAWAKDPAGTVSTPVTTAHGAGTTSLGSGPVIAVDHRQRPVVATTSGPRLALLRYTKKGRLDKTFSGDGIARLKVKKNLAVSDIAFDYRGRIVVVGASNASSGERARLIVLRLTKKGKPDKGFGRRGVVTVDHASGTAVTIEPSGRLVVSGRSTMPSAALVARLDGAGRLDPGFGDHGVARLSVYGAQEGPYVGTGAGETVIDAAGRVVVELRVFRGIGQPSETGVARFTSGGALDTSFGDVGGYTSDTLGLPVTGALSRGLAARPHGGYTVSGATHGQFFLQRYDADGLPDGAPLLTDVTSGFLEGGDAMAVDAAGRVVSVGQSYPRLTVLRYASEDGLDAGFASNGVYRAKKLKGTRSAGATDVAIDARGRIWVAGVATAKGSRSDRVVITRLKQNGRPDRKWRTRGRH</sequence>
<name>A0ABN2AL50_9ACTN</name>
<comment type="caution">
    <text evidence="1">The sequence shown here is derived from an EMBL/GenBank/DDBJ whole genome shotgun (WGS) entry which is preliminary data.</text>
</comment>
<reference evidence="1 2" key="1">
    <citation type="journal article" date="2019" name="Int. J. Syst. Evol. Microbiol.">
        <title>The Global Catalogue of Microorganisms (GCM) 10K type strain sequencing project: providing services to taxonomists for standard genome sequencing and annotation.</title>
        <authorList>
            <consortium name="The Broad Institute Genomics Platform"/>
            <consortium name="The Broad Institute Genome Sequencing Center for Infectious Disease"/>
            <person name="Wu L."/>
            <person name="Ma J."/>
        </authorList>
    </citation>
    <scope>NUCLEOTIDE SEQUENCE [LARGE SCALE GENOMIC DNA]</scope>
    <source>
        <strain evidence="1 2">JCM 14942</strain>
    </source>
</reference>
<protein>
    <recommendedName>
        <fullName evidence="3">Delta-60 repeat domain-containing protein</fullName>
    </recommendedName>
</protein>
<accession>A0ABN2AL50</accession>
<proteinExistence type="predicted"/>
<dbReference type="InterPro" id="IPR013431">
    <property type="entry name" value="Delta_60_rpt"/>
</dbReference>
<dbReference type="NCBIfam" id="TIGR02608">
    <property type="entry name" value="delta_60_rpt"/>
    <property type="match status" value="6"/>
</dbReference>
<dbReference type="Pfam" id="PF17164">
    <property type="entry name" value="DUF5122"/>
    <property type="match status" value="2"/>
</dbReference>